<dbReference type="AlphaFoldDB" id="C7M071"/>
<dbReference type="EMBL" id="CP001631">
    <property type="protein sequence ID" value="ACU54379.1"/>
    <property type="molecule type" value="Genomic_DNA"/>
</dbReference>
<keyword evidence="1" id="KW-0812">Transmembrane</keyword>
<evidence type="ECO:0008006" key="4">
    <source>
        <dbReference type="Google" id="ProtNLM"/>
    </source>
</evidence>
<evidence type="ECO:0000256" key="1">
    <source>
        <dbReference type="SAM" id="Phobius"/>
    </source>
</evidence>
<dbReference type="STRING" id="525909.Afer_1456"/>
<protein>
    <recommendedName>
        <fullName evidence="4">EamA domain-containing protein</fullName>
    </recommendedName>
</protein>
<dbReference type="Proteomes" id="UP000000771">
    <property type="component" value="Chromosome"/>
</dbReference>
<dbReference type="RefSeq" id="WP_015798862.1">
    <property type="nucleotide sequence ID" value="NC_013124.1"/>
</dbReference>
<feature type="transmembrane region" description="Helical" evidence="1">
    <location>
        <begin position="164"/>
        <end position="184"/>
    </location>
</feature>
<keyword evidence="3" id="KW-1185">Reference proteome</keyword>
<gene>
    <name evidence="2" type="ordered locus">Afer_1456</name>
</gene>
<reference evidence="2 3" key="1">
    <citation type="journal article" date="2009" name="Stand. Genomic Sci.">
        <title>Complete genome sequence of Acidimicrobium ferrooxidans type strain (ICP).</title>
        <authorList>
            <person name="Clum A."/>
            <person name="Nolan M."/>
            <person name="Lang E."/>
            <person name="Glavina Del Rio T."/>
            <person name="Tice H."/>
            <person name="Copeland A."/>
            <person name="Cheng J.F."/>
            <person name="Lucas S."/>
            <person name="Chen F."/>
            <person name="Bruce D."/>
            <person name="Goodwin L."/>
            <person name="Pitluck S."/>
            <person name="Ivanova N."/>
            <person name="Mavrommatis K."/>
            <person name="Mikhailova N."/>
            <person name="Pati A."/>
            <person name="Chen A."/>
            <person name="Palaniappan K."/>
            <person name="Goker M."/>
            <person name="Spring S."/>
            <person name="Land M."/>
            <person name="Hauser L."/>
            <person name="Chang Y.J."/>
            <person name="Jeffries C.C."/>
            <person name="Chain P."/>
            <person name="Bristow J."/>
            <person name="Eisen J.A."/>
            <person name="Markowitz V."/>
            <person name="Hugenholtz P."/>
            <person name="Kyrpides N.C."/>
            <person name="Klenk H.P."/>
            <person name="Lapidus A."/>
        </authorList>
    </citation>
    <scope>NUCLEOTIDE SEQUENCE [LARGE SCALE GENOMIC DNA]</scope>
    <source>
        <strain evidence="3">DSM 10331 / JCM 15462 / NBRC 103882 / ICP</strain>
    </source>
</reference>
<dbReference type="InterPro" id="IPR037185">
    <property type="entry name" value="EmrE-like"/>
</dbReference>
<name>C7M071_ACIFD</name>
<accession>C7M071</accession>
<evidence type="ECO:0000313" key="2">
    <source>
        <dbReference type="EMBL" id="ACU54379.1"/>
    </source>
</evidence>
<sequence length="241" mass="23855">MRAIVSVAALVVIGLPRVRHLAPTVAAGVAIVLGYYGATTLGYAIAPATIASLGLASEPLVVGLLNPHWLRSPRTLATVTLAVAAMVLPVTAAHAGTHHVVAGIGLVALGGACFVIGARLLPASATPRDAVRTTTFAQALGAIVLAAVLAGTGRFAVATTIEPWLLVAVLVAGSSLVGIALYVGAARDAPAIAASSLSLVPPLGAALAWGALGDPMTWQLALSAIVAALAVYLGARSPTVP</sequence>
<feature type="transmembrane region" description="Helical" evidence="1">
    <location>
        <begin position="76"/>
        <end position="95"/>
    </location>
</feature>
<dbReference type="HOGENOM" id="CLU_1149902_0_0_11"/>
<evidence type="ECO:0000313" key="3">
    <source>
        <dbReference type="Proteomes" id="UP000000771"/>
    </source>
</evidence>
<dbReference type="KEGG" id="afo:Afer_1456"/>
<keyword evidence="1" id="KW-0472">Membrane</keyword>
<proteinExistence type="predicted"/>
<dbReference type="eggNOG" id="COG0697">
    <property type="taxonomic scope" value="Bacteria"/>
</dbReference>
<keyword evidence="1" id="KW-1133">Transmembrane helix</keyword>
<dbReference type="SUPFAM" id="SSF103481">
    <property type="entry name" value="Multidrug resistance efflux transporter EmrE"/>
    <property type="match status" value="1"/>
</dbReference>
<feature type="transmembrane region" description="Helical" evidence="1">
    <location>
        <begin position="218"/>
        <end position="235"/>
    </location>
</feature>
<feature type="transmembrane region" description="Helical" evidence="1">
    <location>
        <begin position="43"/>
        <end position="64"/>
    </location>
</feature>
<feature type="transmembrane region" description="Helical" evidence="1">
    <location>
        <begin position="101"/>
        <end position="121"/>
    </location>
</feature>
<feature type="transmembrane region" description="Helical" evidence="1">
    <location>
        <begin position="133"/>
        <end position="152"/>
    </location>
</feature>
<organism evidence="2 3">
    <name type="scientific">Acidimicrobium ferrooxidans (strain DSM 10331 / JCM 15462 / NBRC 103882 / ICP)</name>
    <dbReference type="NCBI Taxonomy" id="525909"/>
    <lineage>
        <taxon>Bacteria</taxon>
        <taxon>Bacillati</taxon>
        <taxon>Actinomycetota</taxon>
        <taxon>Acidimicrobiia</taxon>
        <taxon>Acidimicrobiales</taxon>
        <taxon>Acidimicrobiaceae</taxon>
        <taxon>Acidimicrobium</taxon>
    </lineage>
</organism>
<feature type="transmembrane region" description="Helical" evidence="1">
    <location>
        <begin position="191"/>
        <end position="212"/>
    </location>
</feature>